<dbReference type="EMBL" id="FOIR01000001">
    <property type="protein sequence ID" value="SEV86309.1"/>
    <property type="molecule type" value="Genomic_DNA"/>
</dbReference>
<dbReference type="GeneID" id="99985062"/>
<dbReference type="Gene3D" id="2.160.20.120">
    <property type="match status" value="1"/>
</dbReference>
<dbReference type="AlphaFoldDB" id="A0A1I0MDI8"/>
<feature type="domain" description="Putative auto-transporter adhesin head GIN" evidence="2">
    <location>
        <begin position="35"/>
        <end position="217"/>
    </location>
</feature>
<evidence type="ECO:0000256" key="1">
    <source>
        <dbReference type="SAM" id="SignalP"/>
    </source>
</evidence>
<feature type="signal peptide" evidence="1">
    <location>
        <begin position="1"/>
        <end position="24"/>
    </location>
</feature>
<dbReference type="RefSeq" id="WP_090256624.1">
    <property type="nucleotide sequence ID" value="NZ_FOIR01000001.1"/>
</dbReference>
<organism evidence="3 4">
    <name type="scientific">Roseivirga pacifica</name>
    <dbReference type="NCBI Taxonomy" id="1267423"/>
    <lineage>
        <taxon>Bacteria</taxon>
        <taxon>Pseudomonadati</taxon>
        <taxon>Bacteroidota</taxon>
        <taxon>Cytophagia</taxon>
        <taxon>Cytophagales</taxon>
        <taxon>Roseivirgaceae</taxon>
        <taxon>Roseivirga</taxon>
    </lineage>
</organism>
<dbReference type="InterPro" id="IPR021255">
    <property type="entry name" value="DUF2807"/>
</dbReference>
<reference evidence="4" key="1">
    <citation type="submission" date="2016-10" db="EMBL/GenBank/DDBJ databases">
        <authorList>
            <person name="Varghese N."/>
            <person name="Submissions S."/>
        </authorList>
    </citation>
    <scope>NUCLEOTIDE SEQUENCE [LARGE SCALE GENOMIC DNA]</scope>
    <source>
        <strain evidence="4">CGMCC 1.12402</strain>
    </source>
</reference>
<dbReference type="Pfam" id="PF10988">
    <property type="entry name" value="DUF2807"/>
    <property type="match status" value="1"/>
</dbReference>
<dbReference type="Proteomes" id="UP000199437">
    <property type="component" value="Unassembled WGS sequence"/>
</dbReference>
<accession>A0A1I0MDI8</accession>
<protein>
    <submittedName>
        <fullName evidence="3">Putative auto-transporter adhesin, head GIN domain</fullName>
    </submittedName>
</protein>
<feature type="chain" id="PRO_5011784055" evidence="1">
    <location>
        <begin position="25"/>
        <end position="233"/>
    </location>
</feature>
<keyword evidence="4" id="KW-1185">Reference proteome</keyword>
<evidence type="ECO:0000313" key="3">
    <source>
        <dbReference type="EMBL" id="SEV86309.1"/>
    </source>
</evidence>
<keyword evidence="1" id="KW-0732">Signal</keyword>
<sequence>MKSKVFGKLSLMVVLMVLSQLVYAQSREKRDVSGFDALSVSDAFVVEISVGSTESLEIEADDEYMDDIITEVRGGTLRIEMKDSRRNRRMKDSPRAYLTVKSLDRISASGAVHIKTFDILKANRFTVDLSGASVINLELDIEDFSFEASGACVVSIEGSAKEQRVKISGSTVYRAYDFETEVAVIGVSGASSASVYASDKLDVRASGASSIRYRGDAQVNSNTSGASSVRKGQ</sequence>
<evidence type="ECO:0000259" key="2">
    <source>
        <dbReference type="Pfam" id="PF10988"/>
    </source>
</evidence>
<proteinExistence type="predicted"/>
<evidence type="ECO:0000313" key="4">
    <source>
        <dbReference type="Proteomes" id="UP000199437"/>
    </source>
</evidence>
<dbReference type="STRING" id="1267423.SAMN05216290_0299"/>
<dbReference type="OrthoDB" id="880784at2"/>
<gene>
    <name evidence="3" type="ORF">SAMN05216290_0299</name>
</gene>
<name>A0A1I0MDI8_9BACT</name>